<reference evidence="1" key="1">
    <citation type="submission" date="2022-04" db="EMBL/GenBank/DDBJ databases">
        <title>Genome of the entomopathogenic fungus Entomophthora muscae.</title>
        <authorList>
            <person name="Elya C."/>
            <person name="Lovett B.R."/>
            <person name="Lee E."/>
            <person name="Macias A.M."/>
            <person name="Hajek A.E."/>
            <person name="De Bivort B.L."/>
            <person name="Kasson M.T."/>
            <person name="De Fine Licht H.H."/>
            <person name="Stajich J.E."/>
        </authorList>
    </citation>
    <scope>NUCLEOTIDE SEQUENCE</scope>
    <source>
        <strain evidence="1">Berkeley</strain>
    </source>
</reference>
<evidence type="ECO:0000313" key="1">
    <source>
        <dbReference type="EMBL" id="KAJ9077878.1"/>
    </source>
</evidence>
<comment type="caution">
    <text evidence="1">The sequence shown here is derived from an EMBL/GenBank/DDBJ whole genome shotgun (WGS) entry which is preliminary data.</text>
</comment>
<evidence type="ECO:0000313" key="2">
    <source>
        <dbReference type="Proteomes" id="UP001165960"/>
    </source>
</evidence>
<keyword evidence="2" id="KW-1185">Reference proteome</keyword>
<sequence>MKPPLTPNLMPASASELPPAPCLIPGNDGLVAQGWFPDIQEVPTNTDKRVPVLGINN</sequence>
<dbReference type="Proteomes" id="UP001165960">
    <property type="component" value="Unassembled WGS sequence"/>
</dbReference>
<protein>
    <submittedName>
        <fullName evidence="1">Uncharacterized protein</fullName>
    </submittedName>
</protein>
<gene>
    <name evidence="1" type="ORF">DSO57_1012474</name>
</gene>
<organism evidence="1 2">
    <name type="scientific">Entomophthora muscae</name>
    <dbReference type="NCBI Taxonomy" id="34485"/>
    <lineage>
        <taxon>Eukaryota</taxon>
        <taxon>Fungi</taxon>
        <taxon>Fungi incertae sedis</taxon>
        <taxon>Zoopagomycota</taxon>
        <taxon>Entomophthoromycotina</taxon>
        <taxon>Entomophthoromycetes</taxon>
        <taxon>Entomophthorales</taxon>
        <taxon>Entomophthoraceae</taxon>
        <taxon>Entomophthora</taxon>
    </lineage>
</organism>
<name>A0ACC2TT81_9FUNG</name>
<accession>A0ACC2TT81</accession>
<dbReference type="EMBL" id="QTSX02002174">
    <property type="protein sequence ID" value="KAJ9077878.1"/>
    <property type="molecule type" value="Genomic_DNA"/>
</dbReference>
<proteinExistence type="predicted"/>